<dbReference type="GO" id="GO:0030687">
    <property type="term" value="C:preribosome, large subunit precursor"/>
    <property type="evidence" value="ECO:0007669"/>
    <property type="project" value="TreeGrafter"/>
</dbReference>
<comment type="caution">
    <text evidence="3">The sequence shown here is derived from an EMBL/GenBank/DDBJ whole genome shotgun (WGS) entry which is preliminary data.</text>
</comment>
<dbReference type="VEuPathDB" id="FungiDB:AAP_01561"/>
<feature type="compositionally biased region" description="Low complexity" evidence="2">
    <location>
        <begin position="182"/>
        <end position="197"/>
    </location>
</feature>
<comment type="similarity">
    <text evidence="1">Belongs to the RRP15 family.</text>
</comment>
<dbReference type="AlphaFoldDB" id="A0A162IL80"/>
<evidence type="ECO:0000313" key="3">
    <source>
        <dbReference type="EMBL" id="KZZ95073.1"/>
    </source>
</evidence>
<dbReference type="Pfam" id="PF07890">
    <property type="entry name" value="Rrp15p"/>
    <property type="match status" value="1"/>
</dbReference>
<evidence type="ECO:0000256" key="2">
    <source>
        <dbReference type="SAM" id="MobiDB-lite"/>
    </source>
</evidence>
<reference evidence="3 4" key="1">
    <citation type="journal article" date="2016" name="Genome Biol. Evol.">
        <title>Divergent and convergent evolution of fungal pathogenicity.</title>
        <authorList>
            <person name="Shang Y."/>
            <person name="Xiao G."/>
            <person name="Zheng P."/>
            <person name="Cen K."/>
            <person name="Zhan S."/>
            <person name="Wang C."/>
        </authorList>
    </citation>
    <scope>NUCLEOTIDE SEQUENCE [LARGE SCALE GENOMIC DNA]</scope>
    <source>
        <strain evidence="3 4">ARSEF 7405</strain>
    </source>
</reference>
<feature type="compositionally biased region" description="Acidic residues" evidence="2">
    <location>
        <begin position="81"/>
        <end position="113"/>
    </location>
</feature>
<feature type="compositionally biased region" description="Basic residues" evidence="2">
    <location>
        <begin position="20"/>
        <end position="31"/>
    </location>
</feature>
<protein>
    <recommendedName>
        <fullName evidence="5">DUF1665 domain-containing protein</fullName>
    </recommendedName>
</protein>
<organism evidence="3 4">
    <name type="scientific">Ascosphaera apis ARSEF 7405</name>
    <dbReference type="NCBI Taxonomy" id="392613"/>
    <lineage>
        <taxon>Eukaryota</taxon>
        <taxon>Fungi</taxon>
        <taxon>Dikarya</taxon>
        <taxon>Ascomycota</taxon>
        <taxon>Pezizomycotina</taxon>
        <taxon>Eurotiomycetes</taxon>
        <taxon>Eurotiomycetidae</taxon>
        <taxon>Onygenales</taxon>
        <taxon>Ascosphaeraceae</taxon>
        <taxon>Ascosphaera</taxon>
    </lineage>
</organism>
<gene>
    <name evidence="3" type="ORF">AAP_01561</name>
</gene>
<evidence type="ECO:0008006" key="5">
    <source>
        <dbReference type="Google" id="ProtNLM"/>
    </source>
</evidence>
<dbReference type="PANTHER" id="PTHR13245">
    <property type="entry name" value="RRP15-LIKE PROTEIN"/>
    <property type="match status" value="1"/>
</dbReference>
<dbReference type="EMBL" id="AZGZ01000005">
    <property type="protein sequence ID" value="KZZ95073.1"/>
    <property type="molecule type" value="Genomic_DNA"/>
</dbReference>
<dbReference type="GO" id="GO:0000470">
    <property type="term" value="P:maturation of LSU-rRNA"/>
    <property type="evidence" value="ECO:0007669"/>
    <property type="project" value="TreeGrafter"/>
</dbReference>
<evidence type="ECO:0000256" key="1">
    <source>
        <dbReference type="ARBA" id="ARBA00007462"/>
    </source>
</evidence>
<evidence type="ECO:0000313" key="4">
    <source>
        <dbReference type="Proteomes" id="UP000242877"/>
    </source>
</evidence>
<feature type="compositionally biased region" description="Acidic residues" evidence="2">
    <location>
        <begin position="137"/>
        <end position="162"/>
    </location>
</feature>
<keyword evidence="4" id="KW-1185">Reference proteome</keyword>
<dbReference type="Proteomes" id="UP000242877">
    <property type="component" value="Unassembled WGS sequence"/>
</dbReference>
<dbReference type="PANTHER" id="PTHR13245:SF14">
    <property type="entry name" value="RRP15-LIKE PROTEIN"/>
    <property type="match status" value="1"/>
</dbReference>
<feature type="compositionally biased region" description="Polar residues" evidence="2">
    <location>
        <begin position="205"/>
        <end position="216"/>
    </location>
</feature>
<name>A0A162IL80_9EURO</name>
<dbReference type="GO" id="GO:0000460">
    <property type="term" value="P:maturation of 5.8S rRNA"/>
    <property type="evidence" value="ECO:0007669"/>
    <property type="project" value="TreeGrafter"/>
</dbReference>
<dbReference type="OrthoDB" id="20949at2759"/>
<dbReference type="InterPro" id="IPR012459">
    <property type="entry name" value="Rrp15"/>
</dbReference>
<feature type="region of interest" description="Disordered" evidence="2">
    <location>
        <begin position="1"/>
        <end position="219"/>
    </location>
</feature>
<accession>A0A162IL80</accession>
<feature type="compositionally biased region" description="Low complexity" evidence="2">
    <location>
        <begin position="48"/>
        <end position="61"/>
    </location>
</feature>
<sequence length="333" mass="37322">MAPTLASKRRRVEEGMQGRIRPKKKIRKQRAYHSDSEDEEEEQQQKKPTQTVQAPATAAPSSKKKSDKKQPERKQPVSSPDIDEEDDDILNQEVESEEDQSEAEESPEGEESSADEKSSTSKSNKPKKSSKSLLASDSEDEEGADDEYDLDSEEEDDDDEENPSSKPKQRKIPKRSDPTAFSTSISKILSTKIPTSSRADPLLSRSRTTAQTTADISNEKLEARARAKLRAQRKEELEKGHVIDVLGVDRGDAGNTAETERRLRKIAQRGVIKLFNAVRVAQVRGEELAREERRSRATVGMDERKKHVNEVSKQGFLELINGKGNKKISIEEA</sequence>
<proteinExistence type="inferred from homology"/>